<sequence>MAVTRGKTVNNLDTFPTESLSLFHTYLFLFLVVALDEHDLFFYSPIDFGLFPPPRYLPTVTPFTLIRTITMSQSPPYQGYGNPYSNSKPQLPYTQNAEYNASTTSLGRNSFQEQDTSPLKAESKGATFTVDMRQVNRTPSPTPSEAAELTRTGFFDWKTMAHWKYWFRREWLWYYVIGVLVVTFTILITVFHSQIVAWLQPAANWMHNLKGGFLIPIAIFFVISFPPLFGHEILAILVGVVWGLWGGFAITAVGTLIGEIGNFYAFRYCCSARGEKMEKEKISYASLARVVREGGFKIALIARYSAIPGHFTTAVFSTCGMGFWTFFLAAFLSLPKQFVTVYLGVSLEQGANAKPTTANNVVKYLLLLVTTVVTVLAMWYISKKMNAVKPDVIYARRKARQQKLNDAPFGGYSGPSTFNANDSESALPLTSKPDGNYQHQQWDSNGRAVGFSGDPTLFAPQPQRVALGPFTPKTAPAPPSSSNVRVVPPSAEGRDKYSSPSSAPALYRQDTDNSWSAKYKQDRQDSTQSWNAQATVGTHDVYQMTRQQSPPSDPFAELPLPPRLPPPGSPQTSSPHQQYSQPQYAQPQYSSSSPVPQKMFSIPPPPGLSLQQASLQQQPSIPQYSPPQYNPQQQYQRQY</sequence>
<dbReference type="InterPro" id="IPR051076">
    <property type="entry name" value="Golgi_membrane_TVP38/TMEM64"/>
</dbReference>
<feature type="compositionally biased region" description="Low complexity" evidence="10">
    <location>
        <begin position="608"/>
        <end position="623"/>
    </location>
</feature>
<comment type="function">
    <text evidence="1">Golgi membrane protein involved in vesicular trafficking and spindle migration.</text>
</comment>
<keyword evidence="14" id="KW-1185">Reference proteome</keyword>
<protein>
    <recommendedName>
        <fullName evidence="4">Golgi apparatus membrane protein TVP38</fullName>
    </recommendedName>
    <alternativeName>
        <fullName evidence="5">Golgi apparatus membrane protein tvp38</fullName>
    </alternativeName>
</protein>
<feature type="transmembrane region" description="Helical" evidence="11">
    <location>
        <begin position="235"/>
        <end position="257"/>
    </location>
</feature>
<keyword evidence="8" id="KW-0333">Golgi apparatus</keyword>
<dbReference type="Proteomes" id="UP000308730">
    <property type="component" value="Unassembled WGS sequence"/>
</dbReference>
<evidence type="ECO:0000259" key="12">
    <source>
        <dbReference type="Pfam" id="PF09335"/>
    </source>
</evidence>
<feature type="compositionally biased region" description="Low complexity" evidence="10">
    <location>
        <begin position="570"/>
        <end position="597"/>
    </location>
</feature>
<evidence type="ECO:0000256" key="5">
    <source>
        <dbReference type="ARBA" id="ARBA00020673"/>
    </source>
</evidence>
<feature type="compositionally biased region" description="Low complexity" evidence="10">
    <location>
        <begin position="630"/>
        <end position="639"/>
    </location>
</feature>
<evidence type="ECO:0000256" key="9">
    <source>
        <dbReference type="ARBA" id="ARBA00023136"/>
    </source>
</evidence>
<evidence type="ECO:0000313" key="14">
    <source>
        <dbReference type="Proteomes" id="UP000308730"/>
    </source>
</evidence>
<comment type="similarity">
    <text evidence="3">Belongs to the TVP38/TMEM64 family.</text>
</comment>
<comment type="caution">
    <text evidence="13">The sequence shown here is derived from an EMBL/GenBank/DDBJ whole genome shotgun (WGS) entry which is preliminary data.</text>
</comment>
<evidence type="ECO:0000256" key="1">
    <source>
        <dbReference type="ARBA" id="ARBA00002978"/>
    </source>
</evidence>
<feature type="region of interest" description="Disordered" evidence="10">
    <location>
        <begin position="544"/>
        <end position="639"/>
    </location>
</feature>
<dbReference type="PANTHER" id="PTHR47549:SF2">
    <property type="entry name" value="GOLGI APPARATUS MEMBRANE PROTEIN TVP38"/>
    <property type="match status" value="1"/>
</dbReference>
<evidence type="ECO:0000256" key="6">
    <source>
        <dbReference type="ARBA" id="ARBA00022692"/>
    </source>
</evidence>
<name>A0A4S4N0E9_9APHY</name>
<dbReference type="OrthoDB" id="166803at2759"/>
<keyword evidence="6 11" id="KW-0812">Transmembrane</keyword>
<feature type="domain" description="VTT" evidence="12">
    <location>
        <begin position="231"/>
        <end position="345"/>
    </location>
</feature>
<dbReference type="InterPro" id="IPR032816">
    <property type="entry name" value="VTT_dom"/>
</dbReference>
<dbReference type="PANTHER" id="PTHR47549">
    <property type="entry name" value="GOLGI APPARATUS MEMBRANE PROTEIN TVP38-RELATED"/>
    <property type="match status" value="1"/>
</dbReference>
<accession>A0A4S4N0E9</accession>
<evidence type="ECO:0000256" key="7">
    <source>
        <dbReference type="ARBA" id="ARBA00022989"/>
    </source>
</evidence>
<gene>
    <name evidence="13" type="ORF">EUX98_g2987</name>
</gene>
<evidence type="ECO:0000256" key="2">
    <source>
        <dbReference type="ARBA" id="ARBA00004653"/>
    </source>
</evidence>
<feature type="transmembrane region" description="Helical" evidence="11">
    <location>
        <begin position="311"/>
        <end position="334"/>
    </location>
</feature>
<feature type="transmembrane region" description="Helical" evidence="11">
    <location>
        <begin position="172"/>
        <end position="199"/>
    </location>
</feature>
<dbReference type="EMBL" id="SGPM01000054">
    <property type="protein sequence ID" value="THH31208.1"/>
    <property type="molecule type" value="Genomic_DNA"/>
</dbReference>
<reference evidence="13 14" key="1">
    <citation type="submission" date="2019-02" db="EMBL/GenBank/DDBJ databases">
        <title>Genome sequencing of the rare red list fungi Antrodiella citrinella (Flaviporus citrinellus).</title>
        <authorList>
            <person name="Buettner E."/>
            <person name="Kellner H."/>
        </authorList>
    </citation>
    <scope>NUCLEOTIDE SEQUENCE [LARGE SCALE GENOMIC DNA]</scope>
    <source>
        <strain evidence="13 14">DSM 108506</strain>
    </source>
</reference>
<dbReference type="AlphaFoldDB" id="A0A4S4N0E9"/>
<evidence type="ECO:0000256" key="4">
    <source>
        <dbReference type="ARBA" id="ARBA00013533"/>
    </source>
</evidence>
<evidence type="ECO:0000256" key="3">
    <source>
        <dbReference type="ARBA" id="ARBA00008640"/>
    </source>
</evidence>
<feature type="transmembrane region" description="Helical" evidence="11">
    <location>
        <begin position="211"/>
        <end position="229"/>
    </location>
</feature>
<evidence type="ECO:0000313" key="13">
    <source>
        <dbReference type="EMBL" id="THH31208.1"/>
    </source>
</evidence>
<comment type="subcellular location">
    <subcellularLocation>
        <location evidence="2">Golgi apparatus membrane</location>
        <topology evidence="2">Multi-pass membrane protein</topology>
    </subcellularLocation>
</comment>
<keyword evidence="9 11" id="KW-0472">Membrane</keyword>
<feature type="compositionally biased region" description="Pro residues" evidence="10">
    <location>
        <begin position="559"/>
        <end position="569"/>
    </location>
</feature>
<dbReference type="Pfam" id="PF09335">
    <property type="entry name" value="VTT_dom"/>
    <property type="match status" value="1"/>
</dbReference>
<dbReference type="GO" id="GO:0000139">
    <property type="term" value="C:Golgi membrane"/>
    <property type="evidence" value="ECO:0007669"/>
    <property type="project" value="UniProtKB-SubCell"/>
</dbReference>
<feature type="region of interest" description="Disordered" evidence="10">
    <location>
        <begin position="420"/>
        <end position="530"/>
    </location>
</feature>
<evidence type="ECO:0000256" key="8">
    <source>
        <dbReference type="ARBA" id="ARBA00023034"/>
    </source>
</evidence>
<evidence type="ECO:0000256" key="10">
    <source>
        <dbReference type="SAM" id="MobiDB-lite"/>
    </source>
</evidence>
<keyword evidence="7 11" id="KW-1133">Transmembrane helix</keyword>
<proteinExistence type="inferred from homology"/>
<feature type="compositionally biased region" description="Low complexity" evidence="10">
    <location>
        <begin position="480"/>
        <end position="491"/>
    </location>
</feature>
<feature type="transmembrane region" description="Helical" evidence="11">
    <location>
        <begin position="361"/>
        <end position="381"/>
    </location>
</feature>
<organism evidence="13 14">
    <name type="scientific">Antrodiella citrinella</name>
    <dbReference type="NCBI Taxonomy" id="2447956"/>
    <lineage>
        <taxon>Eukaryota</taxon>
        <taxon>Fungi</taxon>
        <taxon>Dikarya</taxon>
        <taxon>Basidiomycota</taxon>
        <taxon>Agaricomycotina</taxon>
        <taxon>Agaricomycetes</taxon>
        <taxon>Polyporales</taxon>
        <taxon>Steccherinaceae</taxon>
        <taxon>Antrodiella</taxon>
    </lineage>
</organism>
<evidence type="ECO:0000256" key="11">
    <source>
        <dbReference type="SAM" id="Phobius"/>
    </source>
</evidence>